<comment type="caution">
    <text evidence="2">The sequence shown here is derived from an EMBL/GenBank/DDBJ whole genome shotgun (WGS) entry which is preliminary data.</text>
</comment>
<organism evidence="2 3">
    <name type="scientific">Panicum miliaceum</name>
    <name type="common">Proso millet</name>
    <name type="synonym">Broomcorn millet</name>
    <dbReference type="NCBI Taxonomy" id="4540"/>
    <lineage>
        <taxon>Eukaryota</taxon>
        <taxon>Viridiplantae</taxon>
        <taxon>Streptophyta</taxon>
        <taxon>Embryophyta</taxon>
        <taxon>Tracheophyta</taxon>
        <taxon>Spermatophyta</taxon>
        <taxon>Magnoliopsida</taxon>
        <taxon>Liliopsida</taxon>
        <taxon>Poales</taxon>
        <taxon>Poaceae</taxon>
        <taxon>PACMAD clade</taxon>
        <taxon>Panicoideae</taxon>
        <taxon>Panicodae</taxon>
        <taxon>Paniceae</taxon>
        <taxon>Panicinae</taxon>
        <taxon>Panicum</taxon>
        <taxon>Panicum sect. Panicum</taxon>
    </lineage>
</organism>
<name>A0A3L6R7F3_PANMI</name>
<dbReference type="Proteomes" id="UP000275267">
    <property type="component" value="Unassembled WGS sequence"/>
</dbReference>
<keyword evidence="3" id="KW-1185">Reference proteome</keyword>
<protein>
    <submittedName>
        <fullName evidence="2">Uncharacterized protein</fullName>
    </submittedName>
</protein>
<gene>
    <name evidence="2" type="ORF">C2845_PM06G29340</name>
</gene>
<evidence type="ECO:0000313" key="3">
    <source>
        <dbReference type="Proteomes" id="UP000275267"/>
    </source>
</evidence>
<evidence type="ECO:0000313" key="2">
    <source>
        <dbReference type="EMBL" id="RLM97724.1"/>
    </source>
</evidence>
<accession>A0A3L6R7F3</accession>
<feature type="region of interest" description="Disordered" evidence="1">
    <location>
        <begin position="116"/>
        <end position="158"/>
    </location>
</feature>
<sequence>MALAELQHNCPGLETKCIEFIAGRVQTSRGEQPLDPIVGQTGCPVWHGMACSPGTTLGCIESCRLEIDTPRQQHRAKRGGRRWGGVVRHAARSRAGRLAVAAHMREGHGWWWRRQRRGEASGGRSKNTGCGELGNKEGKKGRGAARLALGRQVRAGGS</sequence>
<proteinExistence type="predicted"/>
<evidence type="ECO:0000256" key="1">
    <source>
        <dbReference type="SAM" id="MobiDB-lite"/>
    </source>
</evidence>
<dbReference type="AlphaFoldDB" id="A0A3L6R7F3"/>
<dbReference type="EMBL" id="PQIB02000009">
    <property type="protein sequence ID" value="RLM97724.1"/>
    <property type="molecule type" value="Genomic_DNA"/>
</dbReference>
<reference evidence="3" key="1">
    <citation type="journal article" date="2019" name="Nat. Commun.">
        <title>The genome of broomcorn millet.</title>
        <authorList>
            <person name="Zou C."/>
            <person name="Miki D."/>
            <person name="Li D."/>
            <person name="Tang Q."/>
            <person name="Xiao L."/>
            <person name="Rajput S."/>
            <person name="Deng P."/>
            <person name="Jia W."/>
            <person name="Huang R."/>
            <person name="Zhang M."/>
            <person name="Sun Y."/>
            <person name="Hu J."/>
            <person name="Fu X."/>
            <person name="Schnable P.S."/>
            <person name="Li F."/>
            <person name="Zhang H."/>
            <person name="Feng B."/>
            <person name="Zhu X."/>
            <person name="Liu R."/>
            <person name="Schnable J.C."/>
            <person name="Zhu J.-K."/>
            <person name="Zhang H."/>
        </authorList>
    </citation>
    <scope>NUCLEOTIDE SEQUENCE [LARGE SCALE GENOMIC DNA]</scope>
</reference>